<protein>
    <recommendedName>
        <fullName evidence="1">Glycine-rich domain-containing protein</fullName>
    </recommendedName>
</protein>
<accession>A0A094QQS9</accession>
<organism evidence="2">
    <name type="scientific">freshwater metagenome</name>
    <dbReference type="NCBI Taxonomy" id="449393"/>
    <lineage>
        <taxon>unclassified sequences</taxon>
        <taxon>metagenomes</taxon>
        <taxon>ecological metagenomes</taxon>
    </lineage>
</organism>
<dbReference type="InterPro" id="IPR049304">
    <property type="entry name" value="Gly_rich_dom"/>
</dbReference>
<name>A0A094QQS9_9ZZZZ</name>
<comment type="caution">
    <text evidence="2">The sequence shown here is derived from an EMBL/GenBank/DDBJ whole genome shotgun (WGS) entry which is preliminary data.</text>
</comment>
<dbReference type="Pfam" id="PF21722">
    <property type="entry name" value="Gly_rich_2"/>
    <property type="match status" value="1"/>
</dbReference>
<evidence type="ECO:0000313" key="2">
    <source>
        <dbReference type="EMBL" id="KGA16976.1"/>
    </source>
</evidence>
<sequence>MVSGSFSRNGGSIGLAFVLAVSSLVLVAVESPQAVSASTGCTSGSVSTTTEIGRNYLGESDEFVSAPRVSSDRKLHRYTKVTFTSNGVSDASCTWVAPAGVTTGQVLAVGGGGAGGTYFGGGGGGGAMYLNKLPVITPGQSYAITVGIGGASVPISCLPNCNGGNGHASQIENIGWAGGGSGGGGNTNESLGSYECTSTDANNTSVACGGGGGAAAPIEGGQLAQNRPTSHGVPFGAAVGTMYYQGGGSQKLAVTEAGGDGGVGIADSYILNTSTALEYLSGGGGGAGYTNANGKWGSGDSLTCGTDWMFNCALGASGWRMPFYPDSVSISPFGGGGGGLFINAKPTRGSRLQGVFSFSSSQFKFPTVPSLVTSSGGASASYNPLTASGTAATAGLANYGGGGGAGGGILATDGTITSDATLSRGGNGGSGVVSIIYYERPEISGGQSTLTTSFGVAASTEAFSAAKGNLPITQDMSLSSTPTYTWSVTNTSGSALSGISVDSSGVVSVAADKTVGIYEAVVKATDGIGSTTSVPLTIEVTKRLQTPLYFFFTTAPVNPHIGAPIYQPWVNGGSSTRSKQITIDPSSTSVCSITGNNLSQYSVTGKVSFIGVGNCILNVEQPGDANYEAARLSQTVVVTPRDDQTPLAFTSTAPVNHHVGGTPYTVTVSGGSSSKSRIISIDETSSTVCSISGTTSGSAVTFTEVGDCIINVDQAGDYNYNSAHASQTVTVTARSSQAALSVTTPTGAYVGLDFIPVVSGGSGDGQVTISLASYSSPYCSISGVGTDVVITALAVGSCVMLVNKAADYNYDAASEVTRLFMIYETRSLAVDVDSYQKVYQYLGTTIDVLPTVKIDGSFSPSYDMRISDETTKISGQPICNLTSKYDLHITGVGTCKFFAIDTDNRYFYSQSPMQTIYVVAPGDTTLPTVTSVAGFRDGVYSTGQKISILVTMSERVIVTGTPRIQLNTGASGRYANYVSGNYADTLLFEYTAQAGDQTSDLDYANVSALQLNGGSIDDFSANSAVITLVSPGSAGSLGYASSIGVNPAAATTTTTTSTTTTTVPVASGLTPTFSNAVPLVDGFTFIITNFSADYTYFLAVSRGSISRTNEVVTVTGVDPGETVGVLVITDRIGYAQSDSSLTAAAATTTTTTLSPTTTVVQSTTTSSVAPEVSTTTTVAGISQVTTTTIAGVSTTVAPTSGSVAESSPAIIVSAPSGSGGVATIVAFVAPVVTRVLLIGKSTTIKSLATYFKLVVPSGAKLSARIASSSGKICRIVSTSVKALKKGTCTLSITMKPKKGKSLTKSGKILVK</sequence>
<proteinExistence type="predicted"/>
<reference evidence="2" key="1">
    <citation type="submission" date="2014-06" db="EMBL/GenBank/DDBJ databases">
        <title>Key roles for freshwater Actinobacteria revealed by deep metagenomic sequencing.</title>
        <authorList>
            <person name="Ghai R."/>
            <person name="Mizuno C.M."/>
            <person name="Picazo A."/>
            <person name="Camacho A."/>
            <person name="Rodriguez-Valera F."/>
        </authorList>
    </citation>
    <scope>NUCLEOTIDE SEQUENCE</scope>
</reference>
<feature type="domain" description="Glycine-rich" evidence="1">
    <location>
        <begin position="92"/>
        <end position="438"/>
    </location>
</feature>
<gene>
    <name evidence="2" type="ORF">GM51_11350</name>
</gene>
<evidence type="ECO:0000259" key="1">
    <source>
        <dbReference type="Pfam" id="PF21722"/>
    </source>
</evidence>
<dbReference type="EMBL" id="JNSL01000071">
    <property type="protein sequence ID" value="KGA16976.1"/>
    <property type="molecule type" value="Genomic_DNA"/>
</dbReference>